<dbReference type="PANTHER" id="PTHR47479">
    <property type="entry name" value="OS05G0393200 PROTEIN"/>
    <property type="match status" value="1"/>
</dbReference>
<sequence length="238" mass="25790">MRPHLLSSTIAMPPSSSLRKPAAAASGKPLHPPSHPPSCPSLCRQSPSATLDLLIFALVLFSGAFLVASYLSYLLRSLSLLLPPLSALISQSCRHLISSLPQPNLLLPALFLLSLAAFAATFEICCGRRSQRCGRSGCRGLNKSIEFDLQLQGEELLVLGERSKAVRDVNALPWKGGSEDNPDYECVRAELRKMAPPNGRAVLLFCLRCGCPVSKLEGWGPTKRGRRHKKNLALTGVR</sequence>
<feature type="compositionally biased region" description="Polar residues" evidence="1">
    <location>
        <begin position="1"/>
        <end position="18"/>
    </location>
</feature>
<keyword evidence="2" id="KW-1133">Transmembrane helix</keyword>
<protein>
    <submittedName>
        <fullName evidence="3">Ribosomal protein L34e superfamily protein</fullName>
    </submittedName>
</protein>
<evidence type="ECO:0000313" key="3">
    <source>
        <dbReference type="EMBL" id="GER32346.1"/>
    </source>
</evidence>
<keyword evidence="3" id="KW-0689">Ribosomal protein</keyword>
<feature type="compositionally biased region" description="Pro residues" evidence="1">
    <location>
        <begin position="30"/>
        <end position="39"/>
    </location>
</feature>
<dbReference type="GO" id="GO:0005840">
    <property type="term" value="C:ribosome"/>
    <property type="evidence" value="ECO:0007669"/>
    <property type="project" value="UniProtKB-KW"/>
</dbReference>
<name>A0A5A7PIA6_STRAF</name>
<dbReference type="InterPro" id="IPR044196">
    <property type="entry name" value="At5g19025-like"/>
</dbReference>
<dbReference type="PANTHER" id="PTHR47479:SF2">
    <property type="entry name" value="OS05G0393200 PROTEIN"/>
    <property type="match status" value="1"/>
</dbReference>
<gene>
    <name evidence="3" type="ORF">STAS_08404</name>
</gene>
<dbReference type="Proteomes" id="UP000325081">
    <property type="component" value="Unassembled WGS sequence"/>
</dbReference>
<comment type="caution">
    <text evidence="3">The sequence shown here is derived from an EMBL/GenBank/DDBJ whole genome shotgun (WGS) entry which is preliminary data.</text>
</comment>
<proteinExistence type="predicted"/>
<evidence type="ECO:0000313" key="4">
    <source>
        <dbReference type="Proteomes" id="UP000325081"/>
    </source>
</evidence>
<feature type="transmembrane region" description="Helical" evidence="2">
    <location>
        <begin position="105"/>
        <end position="126"/>
    </location>
</feature>
<dbReference type="EMBL" id="BKCP01004583">
    <property type="protein sequence ID" value="GER32346.1"/>
    <property type="molecule type" value="Genomic_DNA"/>
</dbReference>
<reference evidence="4" key="1">
    <citation type="journal article" date="2019" name="Curr. Biol.">
        <title>Genome Sequence of Striga asiatica Provides Insight into the Evolution of Plant Parasitism.</title>
        <authorList>
            <person name="Yoshida S."/>
            <person name="Kim S."/>
            <person name="Wafula E.K."/>
            <person name="Tanskanen J."/>
            <person name="Kim Y.M."/>
            <person name="Honaas L."/>
            <person name="Yang Z."/>
            <person name="Spallek T."/>
            <person name="Conn C.E."/>
            <person name="Ichihashi Y."/>
            <person name="Cheong K."/>
            <person name="Cui S."/>
            <person name="Der J.P."/>
            <person name="Gundlach H."/>
            <person name="Jiao Y."/>
            <person name="Hori C."/>
            <person name="Ishida J.K."/>
            <person name="Kasahara H."/>
            <person name="Kiba T."/>
            <person name="Kim M.S."/>
            <person name="Koo N."/>
            <person name="Laohavisit A."/>
            <person name="Lee Y.H."/>
            <person name="Lumba S."/>
            <person name="McCourt P."/>
            <person name="Mortimer J.C."/>
            <person name="Mutuku J.M."/>
            <person name="Nomura T."/>
            <person name="Sasaki-Sekimoto Y."/>
            <person name="Seto Y."/>
            <person name="Wang Y."/>
            <person name="Wakatake T."/>
            <person name="Sakakibara H."/>
            <person name="Demura T."/>
            <person name="Yamaguchi S."/>
            <person name="Yoneyama K."/>
            <person name="Manabe R.I."/>
            <person name="Nelson D.C."/>
            <person name="Schulman A.H."/>
            <person name="Timko M.P."/>
            <person name="dePamphilis C.W."/>
            <person name="Choi D."/>
            <person name="Shirasu K."/>
        </authorList>
    </citation>
    <scope>NUCLEOTIDE SEQUENCE [LARGE SCALE GENOMIC DNA]</scope>
    <source>
        <strain evidence="4">cv. UVA1</strain>
    </source>
</reference>
<keyword evidence="3" id="KW-0687">Ribonucleoprotein</keyword>
<evidence type="ECO:0000256" key="2">
    <source>
        <dbReference type="SAM" id="Phobius"/>
    </source>
</evidence>
<keyword evidence="4" id="KW-1185">Reference proteome</keyword>
<dbReference type="OrthoDB" id="1925408at2759"/>
<evidence type="ECO:0000256" key="1">
    <source>
        <dbReference type="SAM" id="MobiDB-lite"/>
    </source>
</evidence>
<feature type="region of interest" description="Disordered" evidence="1">
    <location>
        <begin position="1"/>
        <end position="39"/>
    </location>
</feature>
<dbReference type="AlphaFoldDB" id="A0A5A7PIA6"/>
<organism evidence="3 4">
    <name type="scientific">Striga asiatica</name>
    <name type="common">Asiatic witchweed</name>
    <name type="synonym">Buchnera asiatica</name>
    <dbReference type="NCBI Taxonomy" id="4170"/>
    <lineage>
        <taxon>Eukaryota</taxon>
        <taxon>Viridiplantae</taxon>
        <taxon>Streptophyta</taxon>
        <taxon>Embryophyta</taxon>
        <taxon>Tracheophyta</taxon>
        <taxon>Spermatophyta</taxon>
        <taxon>Magnoliopsida</taxon>
        <taxon>eudicotyledons</taxon>
        <taxon>Gunneridae</taxon>
        <taxon>Pentapetalae</taxon>
        <taxon>asterids</taxon>
        <taxon>lamiids</taxon>
        <taxon>Lamiales</taxon>
        <taxon>Orobanchaceae</taxon>
        <taxon>Buchnereae</taxon>
        <taxon>Striga</taxon>
    </lineage>
</organism>
<keyword evidence="2" id="KW-0812">Transmembrane</keyword>
<feature type="transmembrane region" description="Helical" evidence="2">
    <location>
        <begin position="53"/>
        <end position="75"/>
    </location>
</feature>
<keyword evidence="2" id="KW-0472">Membrane</keyword>
<accession>A0A5A7PIA6</accession>